<comment type="caution">
    <text evidence="2">The sequence shown here is derived from an EMBL/GenBank/DDBJ whole genome shotgun (WGS) entry which is preliminary data.</text>
</comment>
<protein>
    <submittedName>
        <fullName evidence="2">DUF1772 domain-containing protein</fullName>
    </submittedName>
</protein>
<dbReference type="Proteomes" id="UP000323876">
    <property type="component" value="Unassembled WGS sequence"/>
</dbReference>
<feature type="transmembrane region" description="Helical" evidence="1">
    <location>
        <begin position="35"/>
        <end position="57"/>
    </location>
</feature>
<dbReference type="Pfam" id="PF08592">
    <property type="entry name" value="Anthrone_oxy"/>
    <property type="match status" value="1"/>
</dbReference>
<keyword evidence="1" id="KW-0812">Transmembrane</keyword>
<evidence type="ECO:0000256" key="1">
    <source>
        <dbReference type="SAM" id="Phobius"/>
    </source>
</evidence>
<keyword evidence="1" id="KW-0472">Membrane</keyword>
<dbReference type="InterPro" id="IPR013901">
    <property type="entry name" value="Anthrone_oxy"/>
</dbReference>
<keyword evidence="3" id="KW-1185">Reference proteome</keyword>
<accession>A0A5N0E6U0</accession>
<evidence type="ECO:0000313" key="3">
    <source>
        <dbReference type="Proteomes" id="UP000323876"/>
    </source>
</evidence>
<organism evidence="2 3">
    <name type="scientific">Nocardia colli</name>
    <dbReference type="NCBI Taxonomy" id="2545717"/>
    <lineage>
        <taxon>Bacteria</taxon>
        <taxon>Bacillati</taxon>
        <taxon>Actinomycetota</taxon>
        <taxon>Actinomycetes</taxon>
        <taxon>Mycobacteriales</taxon>
        <taxon>Nocardiaceae</taxon>
        <taxon>Nocardia</taxon>
    </lineage>
</organism>
<feature type="transmembrane region" description="Helical" evidence="1">
    <location>
        <begin position="69"/>
        <end position="91"/>
    </location>
</feature>
<sequence length="148" mass="15608">MAGLFAGFAYSVMPALRRSSDGVFVEVMQNINVVIVNPLFMVLFMGGLVAAVAAVLTNWRPGSAAVRNWAVAGFFCYLLMFAITTGISVPLNDKLAAAGDPAQIADLAAVRAQFEGPWVAWNIARAVASVGALGCFAVALLRFRRGAL</sequence>
<dbReference type="EMBL" id="VXLC01000021">
    <property type="protein sequence ID" value="KAA8884430.1"/>
    <property type="molecule type" value="Genomic_DNA"/>
</dbReference>
<keyword evidence="1" id="KW-1133">Transmembrane helix</keyword>
<dbReference type="AlphaFoldDB" id="A0A5N0E6U0"/>
<dbReference type="OrthoDB" id="428263at2"/>
<reference evidence="2 3" key="1">
    <citation type="submission" date="2019-09" db="EMBL/GenBank/DDBJ databases">
        <authorList>
            <person name="Wang X."/>
        </authorList>
    </citation>
    <scope>NUCLEOTIDE SEQUENCE [LARGE SCALE GENOMIC DNA]</scope>
    <source>
        <strain evidence="2 3">CICC 11023</strain>
    </source>
</reference>
<proteinExistence type="predicted"/>
<evidence type="ECO:0000313" key="2">
    <source>
        <dbReference type="EMBL" id="KAA8884430.1"/>
    </source>
</evidence>
<gene>
    <name evidence="2" type="ORF">F3087_34260</name>
</gene>
<feature type="transmembrane region" description="Helical" evidence="1">
    <location>
        <begin position="123"/>
        <end position="143"/>
    </location>
</feature>
<name>A0A5N0E6U0_9NOCA</name>